<evidence type="ECO:0000256" key="2">
    <source>
        <dbReference type="ARBA" id="ARBA00022475"/>
    </source>
</evidence>
<comment type="subcellular location">
    <subcellularLocation>
        <location evidence="1">Cell membrane</location>
        <topology evidence="1">Multi-pass membrane protein</topology>
    </subcellularLocation>
</comment>
<evidence type="ECO:0000256" key="1">
    <source>
        <dbReference type="ARBA" id="ARBA00004651"/>
    </source>
</evidence>
<evidence type="ECO:0000256" key="5">
    <source>
        <dbReference type="ARBA" id="ARBA00023136"/>
    </source>
</evidence>
<feature type="transmembrane region" description="Helical" evidence="6">
    <location>
        <begin position="121"/>
        <end position="151"/>
    </location>
</feature>
<feature type="transmembrane region" description="Helical" evidence="6">
    <location>
        <begin position="188"/>
        <end position="208"/>
    </location>
</feature>
<dbReference type="InterPro" id="IPR011701">
    <property type="entry name" value="MFS"/>
</dbReference>
<proteinExistence type="predicted"/>
<keyword evidence="8" id="KW-1185">Reference proteome</keyword>
<dbReference type="SUPFAM" id="SSF103473">
    <property type="entry name" value="MFS general substrate transporter"/>
    <property type="match status" value="1"/>
</dbReference>
<dbReference type="EMBL" id="SDMR01000018">
    <property type="protein sequence ID" value="TBT93106.1"/>
    <property type="molecule type" value="Genomic_DNA"/>
</dbReference>
<feature type="transmembrane region" description="Helical" evidence="6">
    <location>
        <begin position="229"/>
        <end position="253"/>
    </location>
</feature>
<evidence type="ECO:0000256" key="3">
    <source>
        <dbReference type="ARBA" id="ARBA00022692"/>
    </source>
</evidence>
<keyword evidence="5 6" id="KW-0472">Membrane</keyword>
<feature type="transmembrane region" description="Helical" evidence="6">
    <location>
        <begin position="163"/>
        <end position="182"/>
    </location>
</feature>
<feature type="transmembrane region" description="Helical" evidence="6">
    <location>
        <begin position="21"/>
        <end position="48"/>
    </location>
</feature>
<evidence type="ECO:0000256" key="6">
    <source>
        <dbReference type="SAM" id="Phobius"/>
    </source>
</evidence>
<feature type="transmembrane region" description="Helical" evidence="6">
    <location>
        <begin position="54"/>
        <end position="75"/>
    </location>
</feature>
<reference evidence="7 8" key="1">
    <citation type="submission" date="2019-01" db="EMBL/GenBank/DDBJ databases">
        <title>Lactibacter flavus gen. nov., sp. nov., a novel bacterium of the family Propionibacteriaceae isolated from raw milk and dairy products.</title>
        <authorList>
            <person name="Huptas C."/>
            <person name="Wenning M."/>
            <person name="Breitenwieser F."/>
            <person name="Doll E."/>
            <person name="Von Neubeck M."/>
            <person name="Busse H.-J."/>
            <person name="Scherer S."/>
        </authorList>
    </citation>
    <scope>NUCLEOTIDE SEQUENCE [LARGE SCALE GENOMIC DNA]</scope>
    <source>
        <strain evidence="7 8">DSM 22130</strain>
    </source>
</reference>
<name>A0A4Q9KKD9_PROTD</name>
<accession>A0A4Q9KKD9</accession>
<dbReference type="RefSeq" id="WP_131172849.1">
    <property type="nucleotide sequence ID" value="NZ_FXTL01000018.1"/>
</dbReference>
<feature type="transmembrane region" description="Helical" evidence="6">
    <location>
        <begin position="362"/>
        <end position="390"/>
    </location>
</feature>
<feature type="transmembrane region" description="Helical" evidence="6">
    <location>
        <begin position="87"/>
        <end position="109"/>
    </location>
</feature>
<keyword evidence="2" id="KW-1003">Cell membrane</keyword>
<comment type="caution">
    <text evidence="7">The sequence shown here is derived from an EMBL/GenBank/DDBJ whole genome shotgun (WGS) entry which is preliminary data.</text>
</comment>
<dbReference type="PANTHER" id="PTHR23513">
    <property type="entry name" value="INTEGRAL MEMBRANE EFFLUX PROTEIN-RELATED"/>
    <property type="match status" value="1"/>
</dbReference>
<dbReference type="AlphaFoldDB" id="A0A4Q9KKD9"/>
<feature type="transmembrane region" description="Helical" evidence="6">
    <location>
        <begin position="410"/>
        <end position="434"/>
    </location>
</feature>
<dbReference type="OrthoDB" id="7441468at2"/>
<dbReference type="Pfam" id="PF07690">
    <property type="entry name" value="MFS_1"/>
    <property type="match status" value="1"/>
</dbReference>
<dbReference type="GO" id="GO:0005886">
    <property type="term" value="C:plasma membrane"/>
    <property type="evidence" value="ECO:0007669"/>
    <property type="project" value="UniProtKB-SubCell"/>
</dbReference>
<dbReference type="InterPro" id="IPR036259">
    <property type="entry name" value="MFS_trans_sf"/>
</dbReference>
<organism evidence="7 8">
    <name type="scientific">Propioniciclava tarda</name>
    <dbReference type="NCBI Taxonomy" id="433330"/>
    <lineage>
        <taxon>Bacteria</taxon>
        <taxon>Bacillati</taxon>
        <taxon>Actinomycetota</taxon>
        <taxon>Actinomycetes</taxon>
        <taxon>Propionibacteriales</taxon>
        <taxon>Propionibacteriaceae</taxon>
        <taxon>Propioniciclava</taxon>
    </lineage>
</organism>
<evidence type="ECO:0000313" key="8">
    <source>
        <dbReference type="Proteomes" id="UP000291933"/>
    </source>
</evidence>
<keyword evidence="4 6" id="KW-1133">Transmembrane helix</keyword>
<sequence>MTSSNPKQADRTAEASERRRAFAQVLANTFVANLTTSFLWFALVFWIYLETRNVLATSLLGGTYMLLLAVMGVPFGGLVDRWRKKSIMLGAQLVTAVAFAIAFALFLMLPTSAFTDIGSPAFWALGLLVLVGAVVESARGIALSTTVTLLVPAPERDKANGQVGIVNGLSFAVTSVFSGLAVGRLGMTWTFVIAVALTLLSLLHLWTVRIPEPQVVHADGAPQPVDFAMAWRIVIGVPGLVALIVFSAFNNLLGGVFMALMDPYGLTLVPVEVWGFIWGGVSFGFMIGGAWVAKFGLGTKPVRALLLANVVMWVIGIGFTIRENIWLTVVGILAWMAIMPVAEAAEQTVLQRVVPYEKQGRVFGFAQAIEVAASPISAFIVGPVAQFWLIPSLATADGKAAWGWLLGDGQARGIAAVFVIASVVGLAITLAALVSRPYRRLSDAYANAPVQPASGDSLGIAGVD</sequence>
<evidence type="ECO:0000313" key="7">
    <source>
        <dbReference type="EMBL" id="TBT93106.1"/>
    </source>
</evidence>
<dbReference type="Proteomes" id="UP000291933">
    <property type="component" value="Unassembled WGS sequence"/>
</dbReference>
<gene>
    <name evidence="7" type="ORF">ET996_12235</name>
</gene>
<protein>
    <submittedName>
        <fullName evidence="7">MFS transporter</fullName>
    </submittedName>
</protein>
<feature type="transmembrane region" description="Helical" evidence="6">
    <location>
        <begin position="273"/>
        <end position="293"/>
    </location>
</feature>
<dbReference type="CDD" id="cd06173">
    <property type="entry name" value="MFS_MefA_like"/>
    <property type="match status" value="1"/>
</dbReference>
<evidence type="ECO:0000256" key="4">
    <source>
        <dbReference type="ARBA" id="ARBA00022989"/>
    </source>
</evidence>
<feature type="transmembrane region" description="Helical" evidence="6">
    <location>
        <begin position="325"/>
        <end position="342"/>
    </location>
</feature>
<dbReference type="Gene3D" id="1.20.1250.20">
    <property type="entry name" value="MFS general substrate transporter like domains"/>
    <property type="match status" value="1"/>
</dbReference>
<feature type="transmembrane region" description="Helical" evidence="6">
    <location>
        <begin position="302"/>
        <end position="319"/>
    </location>
</feature>
<keyword evidence="3 6" id="KW-0812">Transmembrane</keyword>
<dbReference type="GO" id="GO:0022857">
    <property type="term" value="F:transmembrane transporter activity"/>
    <property type="evidence" value="ECO:0007669"/>
    <property type="project" value="InterPro"/>
</dbReference>
<dbReference type="PANTHER" id="PTHR23513:SF6">
    <property type="entry name" value="MAJOR FACILITATOR SUPERFAMILY ASSOCIATED DOMAIN-CONTAINING PROTEIN"/>
    <property type="match status" value="1"/>
</dbReference>